<reference evidence="2 3" key="1">
    <citation type="submission" date="2021-02" db="EMBL/GenBank/DDBJ databases">
        <title>Actinophytocola xerophila sp. nov., isolated from soil of cotton cropping field.</title>
        <authorList>
            <person name="Huang R."/>
            <person name="Chen X."/>
            <person name="Ge X."/>
            <person name="Liu W."/>
        </authorList>
    </citation>
    <scope>NUCLEOTIDE SEQUENCE [LARGE SCALE GENOMIC DNA]</scope>
    <source>
        <strain evidence="2 3">S1-96</strain>
    </source>
</reference>
<accession>A0ABT2JJH0</accession>
<proteinExistence type="predicted"/>
<feature type="compositionally biased region" description="Basic and acidic residues" evidence="1">
    <location>
        <begin position="85"/>
        <end position="97"/>
    </location>
</feature>
<dbReference type="Proteomes" id="UP001156441">
    <property type="component" value="Unassembled WGS sequence"/>
</dbReference>
<comment type="caution">
    <text evidence="2">The sequence shown here is derived from an EMBL/GenBank/DDBJ whole genome shotgun (WGS) entry which is preliminary data.</text>
</comment>
<sequence>MSSERMIRFHIALDKILQKSKEGQRSEVVFSLSITALQSAVDNEDVDSALGIFEDCADLYAAMEEPESWMGSRLGQLSGQLQKLVKTDDKTDDKTPDEVPSEMPSIML</sequence>
<evidence type="ECO:0000313" key="3">
    <source>
        <dbReference type="Proteomes" id="UP001156441"/>
    </source>
</evidence>
<organism evidence="2 3">
    <name type="scientific">Actinophytocola gossypii</name>
    <dbReference type="NCBI Taxonomy" id="2812003"/>
    <lineage>
        <taxon>Bacteria</taxon>
        <taxon>Bacillati</taxon>
        <taxon>Actinomycetota</taxon>
        <taxon>Actinomycetes</taxon>
        <taxon>Pseudonocardiales</taxon>
        <taxon>Pseudonocardiaceae</taxon>
    </lineage>
</organism>
<dbReference type="EMBL" id="JAFFZE010000031">
    <property type="protein sequence ID" value="MCT2588029.1"/>
    <property type="molecule type" value="Genomic_DNA"/>
</dbReference>
<keyword evidence="3" id="KW-1185">Reference proteome</keyword>
<name>A0ABT2JJH0_9PSEU</name>
<gene>
    <name evidence="2" type="ORF">JT362_33465</name>
</gene>
<feature type="region of interest" description="Disordered" evidence="1">
    <location>
        <begin position="85"/>
        <end position="108"/>
    </location>
</feature>
<protein>
    <submittedName>
        <fullName evidence="2">Uncharacterized protein</fullName>
    </submittedName>
</protein>
<evidence type="ECO:0000256" key="1">
    <source>
        <dbReference type="SAM" id="MobiDB-lite"/>
    </source>
</evidence>
<dbReference type="RefSeq" id="WP_260195959.1">
    <property type="nucleotide sequence ID" value="NZ_JAFFZE010000031.1"/>
</dbReference>
<evidence type="ECO:0000313" key="2">
    <source>
        <dbReference type="EMBL" id="MCT2588029.1"/>
    </source>
</evidence>